<dbReference type="GO" id="GO:0071555">
    <property type="term" value="P:cell wall organization"/>
    <property type="evidence" value="ECO:0007669"/>
    <property type="project" value="TreeGrafter"/>
</dbReference>
<protein>
    <submittedName>
        <fullName evidence="2">Transpeptidase</fullName>
    </submittedName>
</protein>
<dbReference type="SUPFAM" id="SSF56601">
    <property type="entry name" value="beta-lactamase/transpeptidase-like"/>
    <property type="match status" value="1"/>
</dbReference>
<accession>Q3A4U0</accession>
<dbReference type="KEGG" id="pca:Pcar_1370"/>
<dbReference type="STRING" id="338963.Pcar_1370"/>
<dbReference type="HOGENOM" id="CLU_047548_0_0_7"/>
<dbReference type="PANTHER" id="PTHR30627">
    <property type="entry name" value="PEPTIDOGLYCAN D,D-TRANSPEPTIDASE"/>
    <property type="match status" value="1"/>
</dbReference>
<dbReference type="AlphaFoldDB" id="Q3A4U0"/>
<dbReference type="Pfam" id="PF00905">
    <property type="entry name" value="Transpeptidase"/>
    <property type="match status" value="1"/>
</dbReference>
<organism evidence="2 3">
    <name type="scientific">Syntrophotalea carbinolica (strain DSM 2380 / NBRC 103641 / GraBd1)</name>
    <name type="common">Pelobacter carbinolicus</name>
    <dbReference type="NCBI Taxonomy" id="338963"/>
    <lineage>
        <taxon>Bacteria</taxon>
        <taxon>Pseudomonadati</taxon>
        <taxon>Thermodesulfobacteriota</taxon>
        <taxon>Desulfuromonadia</taxon>
        <taxon>Desulfuromonadales</taxon>
        <taxon>Syntrophotaleaceae</taxon>
        <taxon>Syntrophotalea</taxon>
    </lineage>
</organism>
<feature type="domain" description="Penicillin-binding protein transpeptidase" evidence="1">
    <location>
        <begin position="138"/>
        <end position="428"/>
    </location>
</feature>
<dbReference type="GO" id="GO:0071972">
    <property type="term" value="F:peptidoglycan L,D-transpeptidase activity"/>
    <property type="evidence" value="ECO:0007669"/>
    <property type="project" value="TreeGrafter"/>
</dbReference>
<dbReference type="InterPro" id="IPR050515">
    <property type="entry name" value="Beta-lactam/transpept"/>
</dbReference>
<evidence type="ECO:0000313" key="3">
    <source>
        <dbReference type="Proteomes" id="UP000002534"/>
    </source>
</evidence>
<gene>
    <name evidence="2" type="ordered locus">Pcar_1370</name>
</gene>
<keyword evidence="3" id="KW-1185">Reference proteome</keyword>
<dbReference type="Gene3D" id="3.40.710.10">
    <property type="entry name" value="DD-peptidase/beta-lactamase superfamily"/>
    <property type="match status" value="1"/>
</dbReference>
<proteinExistence type="predicted"/>
<evidence type="ECO:0000259" key="1">
    <source>
        <dbReference type="Pfam" id="PF00905"/>
    </source>
</evidence>
<dbReference type="OrthoDB" id="9811238at2"/>
<dbReference type="RefSeq" id="WP_011341097.1">
    <property type="nucleotide sequence ID" value="NC_007498.2"/>
</dbReference>
<dbReference type="GO" id="GO:0005886">
    <property type="term" value="C:plasma membrane"/>
    <property type="evidence" value="ECO:0007669"/>
    <property type="project" value="TreeGrafter"/>
</dbReference>
<dbReference type="InterPro" id="IPR012338">
    <property type="entry name" value="Beta-lactam/transpept-like"/>
</dbReference>
<reference evidence="2 3" key="2">
    <citation type="journal article" date="2012" name="BMC Genomics">
        <title>The genome of Pelobacter carbinolicus reveals surprising metabolic capabilities and physiological features.</title>
        <authorList>
            <person name="Aklujkar M."/>
            <person name="Haveman S.A."/>
            <person name="Didonato R.Jr."/>
            <person name="Chertkov O."/>
            <person name="Han C.S."/>
            <person name="Land M.L."/>
            <person name="Brown P."/>
            <person name="Lovley D.R."/>
        </authorList>
    </citation>
    <scope>NUCLEOTIDE SEQUENCE [LARGE SCALE GENOMIC DNA]</scope>
    <source>
        <strain evidence="3">DSM 2380 / NBRC 103641 / GraBd1</strain>
    </source>
</reference>
<dbReference type="EMBL" id="CP000142">
    <property type="protein sequence ID" value="ABA88617.1"/>
    <property type="molecule type" value="Genomic_DNA"/>
</dbReference>
<reference evidence="3" key="1">
    <citation type="submission" date="2005-10" db="EMBL/GenBank/DDBJ databases">
        <title>Complete sequence of Pelobacter carbinolicus DSM 2380.</title>
        <authorList>
            <person name="Copeland A."/>
            <person name="Lucas S."/>
            <person name="Lapidus A."/>
            <person name="Barry K."/>
            <person name="Detter J.C."/>
            <person name="Glavina T."/>
            <person name="Hammon N."/>
            <person name="Israni S."/>
            <person name="Pitluck S."/>
            <person name="Chertkov O."/>
            <person name="Schmutz J."/>
            <person name="Larimer F."/>
            <person name="Land M."/>
            <person name="Kyrpides N."/>
            <person name="Ivanova N."/>
            <person name="Richardson P."/>
        </authorList>
    </citation>
    <scope>NUCLEOTIDE SEQUENCE [LARGE SCALE GENOMIC DNA]</scope>
    <source>
        <strain evidence="3">DSM 2380 / NBRC 103641 / GraBd1</strain>
    </source>
</reference>
<dbReference type="eggNOG" id="COG0768">
    <property type="taxonomic scope" value="Bacteria"/>
</dbReference>
<dbReference type="InterPro" id="IPR001460">
    <property type="entry name" value="PCN-bd_Tpept"/>
</dbReference>
<dbReference type="GO" id="GO:0008658">
    <property type="term" value="F:penicillin binding"/>
    <property type="evidence" value="ECO:0007669"/>
    <property type="project" value="InterPro"/>
</dbReference>
<dbReference type="PANTHER" id="PTHR30627:SF2">
    <property type="entry name" value="PEPTIDOGLYCAN D,D-TRANSPEPTIDASE MRDA"/>
    <property type="match status" value="1"/>
</dbReference>
<name>Q3A4U0_SYNC1</name>
<sequence>MRKKQKKSSALSEHADWRHFQSGLNNKNSGGQRKRRLGRRICALALLVWAGSYVIRSNVTPVAENTAQARAAAQTAPLISGKDDVRKLLDQQEMDNLTGKSIALQVGQQTLQIETSLDEDLQNYLLSHMDRKNSRDIGIVVMDADTGRVLAMAGYDKTGSAGNPCLRSNFPAASIFKIVTAAASVDHCNYTAKSTMHFNGYKHTLYKRQLTEKTNKYTNTVSFKDAFAQSINPVFGKLGELRLGKSVLEKYADTFRFNEPLNFDLSLQPSHFRITEDPYNWAEIASGFNRDTTISPLHGAVMASAVLNQGRITAPYLVDRILDDEGNTLYHGEQSWEQQAMSENASAVLRQMMQTTIKSGTARKSFRGYRKDKILSQLQIGGKTGSMDNKTHDVRYDWFVGFARELSGKANLTVAVMVAHEKYIGIRASQYARMAITHYFRKLLDTSQQPGNKTNRGIAQL</sequence>
<evidence type="ECO:0000313" key="2">
    <source>
        <dbReference type="EMBL" id="ABA88617.1"/>
    </source>
</evidence>
<dbReference type="Proteomes" id="UP000002534">
    <property type="component" value="Chromosome"/>
</dbReference>